<dbReference type="Proteomes" id="UP000251088">
    <property type="component" value="Unassembled WGS sequence"/>
</dbReference>
<evidence type="ECO:0000313" key="1">
    <source>
        <dbReference type="EMBL" id="SQC05537.1"/>
    </source>
</evidence>
<organism evidence="1 2">
    <name type="scientific">Klebsiella pneumoniae</name>
    <dbReference type="NCBI Taxonomy" id="573"/>
    <lineage>
        <taxon>Bacteria</taxon>
        <taxon>Pseudomonadati</taxon>
        <taxon>Pseudomonadota</taxon>
        <taxon>Gammaproteobacteria</taxon>
        <taxon>Enterobacterales</taxon>
        <taxon>Enterobacteriaceae</taxon>
        <taxon>Klebsiella/Raoultella group</taxon>
        <taxon>Klebsiella</taxon>
        <taxon>Klebsiella pneumoniae complex</taxon>
    </lineage>
</organism>
<gene>
    <name evidence="1" type="ORF">NCTC9128_00135</name>
</gene>
<protein>
    <submittedName>
        <fullName evidence="1">Uncharacterized protein</fullName>
    </submittedName>
</protein>
<evidence type="ECO:0000313" key="2">
    <source>
        <dbReference type="Proteomes" id="UP000251088"/>
    </source>
</evidence>
<dbReference type="EMBL" id="UAWN01000001">
    <property type="protein sequence ID" value="SQC05537.1"/>
    <property type="molecule type" value="Genomic_DNA"/>
</dbReference>
<proteinExistence type="predicted"/>
<dbReference type="AlphaFoldDB" id="A0A2X3BV33"/>
<sequence>MHKDAVDDLRRIVALRVAAHEVGHQVAGQRTVGEMGQVQVGEKIHKTTSFKYERAGGNTDVALNGASVAEWHAVWPRAAPLPPVRHSVAAWRHSE</sequence>
<name>A0A2X3BV33_KLEPN</name>
<accession>A0A2X3BV33</accession>
<reference evidence="1 2" key="1">
    <citation type="submission" date="2018-06" db="EMBL/GenBank/DDBJ databases">
        <authorList>
            <consortium name="Pathogen Informatics"/>
            <person name="Doyle S."/>
        </authorList>
    </citation>
    <scope>NUCLEOTIDE SEQUENCE [LARGE SCALE GENOMIC DNA]</scope>
    <source>
        <strain evidence="1 2">NCTC9128</strain>
    </source>
</reference>